<evidence type="ECO:0000313" key="3">
    <source>
        <dbReference type="EMBL" id="MPV37485.1"/>
    </source>
</evidence>
<feature type="transmembrane region" description="Helical" evidence="2">
    <location>
        <begin position="163"/>
        <end position="189"/>
    </location>
</feature>
<accession>A0A6N7ELR8</accession>
<organism evidence="3 4">
    <name type="scientific">Georgenia subflava</name>
    <dbReference type="NCBI Taxonomy" id="1622177"/>
    <lineage>
        <taxon>Bacteria</taxon>
        <taxon>Bacillati</taxon>
        <taxon>Actinomycetota</taxon>
        <taxon>Actinomycetes</taxon>
        <taxon>Micrococcales</taxon>
        <taxon>Bogoriellaceae</taxon>
        <taxon>Georgenia</taxon>
    </lineage>
</organism>
<dbReference type="PANTHER" id="PTHR37305:SF1">
    <property type="entry name" value="MEMBRANE PROTEIN"/>
    <property type="match status" value="1"/>
</dbReference>
<dbReference type="RefSeq" id="WP_152194882.1">
    <property type="nucleotide sequence ID" value="NZ_VUKD01000002.1"/>
</dbReference>
<evidence type="ECO:0000256" key="1">
    <source>
        <dbReference type="SAM" id="Coils"/>
    </source>
</evidence>
<keyword evidence="4" id="KW-1185">Reference proteome</keyword>
<dbReference type="GO" id="GO:0140359">
    <property type="term" value="F:ABC-type transporter activity"/>
    <property type="evidence" value="ECO:0007669"/>
    <property type="project" value="InterPro"/>
</dbReference>
<dbReference type="Proteomes" id="UP000437709">
    <property type="component" value="Unassembled WGS sequence"/>
</dbReference>
<keyword evidence="2" id="KW-1133">Transmembrane helix</keyword>
<feature type="transmembrane region" description="Helical" evidence="2">
    <location>
        <begin position="237"/>
        <end position="257"/>
    </location>
</feature>
<keyword evidence="2" id="KW-0472">Membrane</keyword>
<reference evidence="3 4" key="1">
    <citation type="submission" date="2019-10" db="EMBL/GenBank/DDBJ databases">
        <title>Georgenia wutianyii sp. nov. and Georgenia yuyongxinii sp. nov. isolated from plateau pika (Ochotona curzoniae) in the Qinghai-Tibet plateau of China.</title>
        <authorList>
            <person name="Tian Z."/>
        </authorList>
    </citation>
    <scope>NUCLEOTIDE SEQUENCE [LARGE SCALE GENOMIC DNA]</scope>
    <source>
        <strain evidence="3 4">JCM 19765</strain>
    </source>
</reference>
<keyword evidence="2" id="KW-0812">Transmembrane</keyword>
<keyword evidence="1" id="KW-0175">Coiled coil</keyword>
<feature type="transmembrane region" description="Helical" evidence="2">
    <location>
        <begin position="304"/>
        <end position="323"/>
    </location>
</feature>
<feature type="transmembrane region" description="Helical" evidence="2">
    <location>
        <begin position="12"/>
        <end position="37"/>
    </location>
</feature>
<dbReference type="PANTHER" id="PTHR37305">
    <property type="entry name" value="INTEGRAL MEMBRANE PROTEIN-RELATED"/>
    <property type="match status" value="1"/>
</dbReference>
<comment type="caution">
    <text evidence="3">The sequence shown here is derived from an EMBL/GenBank/DDBJ whole genome shotgun (WGS) entry which is preliminary data.</text>
</comment>
<proteinExistence type="predicted"/>
<protein>
    <submittedName>
        <fullName evidence="3">ABC transporter permease subunit</fullName>
    </submittedName>
</protein>
<dbReference type="GO" id="GO:0005886">
    <property type="term" value="C:plasma membrane"/>
    <property type="evidence" value="ECO:0007669"/>
    <property type="project" value="UniProtKB-SubCell"/>
</dbReference>
<evidence type="ECO:0000313" key="4">
    <source>
        <dbReference type="Proteomes" id="UP000437709"/>
    </source>
</evidence>
<dbReference type="AlphaFoldDB" id="A0A6N7ELR8"/>
<dbReference type="EMBL" id="WHPC01000038">
    <property type="protein sequence ID" value="MPV37485.1"/>
    <property type="molecule type" value="Genomic_DNA"/>
</dbReference>
<dbReference type="OrthoDB" id="3819831at2"/>
<evidence type="ECO:0000256" key="2">
    <source>
        <dbReference type="SAM" id="Phobius"/>
    </source>
</evidence>
<gene>
    <name evidence="3" type="ORF">GB881_10610</name>
</gene>
<feature type="transmembrane region" description="Helical" evidence="2">
    <location>
        <begin position="122"/>
        <end position="151"/>
    </location>
</feature>
<feature type="coiled-coil region" evidence="1">
    <location>
        <begin position="45"/>
        <end position="72"/>
    </location>
</feature>
<name>A0A6N7ELR8_9MICO</name>
<sequence length="329" mass="35650">MMRLSRVELRRLFSRRLVVLAMIGGLVVSALFLVGVWQSSQPMSAADLERAEAEYERQLADWEENGEEWVAQCLEDEAREAELTGTDVDFGCEQMEPQREWFIWESPPMEDSFPMVLAGQSYLLVALALLVGATFTAAEMSTGSISSWLTFEPRRLRVYASKVLATGLGVVPVAVLAVAILVTGGWVIARSFGLAGSMDGSAWSSLAAMALRILVLVVLAAMVGSALGVLLRHTAAVLGVVVGYVVVVETMFAGALGRFQPWLVARNIEGWVNHGTVYYVPECTTDSSGTMCDYVERSLSFGHSTAYVLISAAVVVVVGALVFRRRDAA</sequence>
<feature type="transmembrane region" description="Helical" evidence="2">
    <location>
        <begin position="209"/>
        <end position="230"/>
    </location>
</feature>